<dbReference type="InterPro" id="IPR010721">
    <property type="entry name" value="UstE-like"/>
</dbReference>
<accession>A0AA45WTR8</accession>
<sequence>MTTLLMQSVVVILIYFLALFFIATMIRNNSIVDMAWGPGFVIVTGFAYVNAGFFTLRATVAMILVAIWGIRLATHIMKRNWGKPEDFRYAAWREEWGKWVVPRAFFQVFMLQGFFMLVVVSPVLLIQSVPQPGFGWFEAVGLAVWLVGFFFEAVGDRQLRDFKADPANKGKIIESGLWRYTRHPNYFGEAAMWWGLWLIAVPVPFGWMGIIGPATITWLLVFVSGVPMLEKKYRGRPDFEAYAARTSAFFPWFPRKSH</sequence>
<evidence type="ECO:0000313" key="3">
    <source>
        <dbReference type="Proteomes" id="UP001158066"/>
    </source>
</evidence>
<dbReference type="PANTHER" id="PTHR32251:SF17">
    <property type="entry name" value="STEROID 5-ALPHA REDUCTASE C-TERMINAL DOMAIN-CONTAINING PROTEIN"/>
    <property type="match status" value="1"/>
</dbReference>
<protein>
    <submittedName>
        <fullName evidence="2">Steroid 5-alpha reductase family enzyme</fullName>
    </submittedName>
</protein>
<dbReference type="RefSeq" id="WP_283408029.1">
    <property type="nucleotide sequence ID" value="NZ_FXUF01000002.1"/>
</dbReference>
<evidence type="ECO:0000256" key="1">
    <source>
        <dbReference type="SAM" id="Phobius"/>
    </source>
</evidence>
<dbReference type="PROSITE" id="PS50244">
    <property type="entry name" value="S5A_REDUCTASE"/>
    <property type="match status" value="1"/>
</dbReference>
<feature type="transmembrane region" description="Helical" evidence="1">
    <location>
        <begin position="133"/>
        <end position="154"/>
    </location>
</feature>
<feature type="transmembrane region" description="Helical" evidence="1">
    <location>
        <begin position="104"/>
        <end position="127"/>
    </location>
</feature>
<proteinExistence type="predicted"/>
<dbReference type="Proteomes" id="UP001158066">
    <property type="component" value="Unassembled WGS sequence"/>
</dbReference>
<dbReference type="GO" id="GO:0016020">
    <property type="term" value="C:membrane"/>
    <property type="evidence" value="ECO:0007669"/>
    <property type="project" value="TreeGrafter"/>
</dbReference>
<reference evidence="2" key="1">
    <citation type="submission" date="2017-05" db="EMBL/GenBank/DDBJ databases">
        <authorList>
            <person name="Varghese N."/>
            <person name="Submissions S."/>
        </authorList>
    </citation>
    <scope>NUCLEOTIDE SEQUENCE</scope>
    <source>
        <strain evidence="2">Su22</strain>
    </source>
</reference>
<keyword evidence="1" id="KW-0812">Transmembrane</keyword>
<dbReference type="PANTHER" id="PTHR32251">
    <property type="entry name" value="3-OXO-5-ALPHA-STEROID 4-DEHYDROGENASE"/>
    <property type="match status" value="1"/>
</dbReference>
<comment type="caution">
    <text evidence="2">The sequence shown here is derived from an EMBL/GenBank/DDBJ whole genome shotgun (WGS) entry which is preliminary data.</text>
</comment>
<keyword evidence="1" id="KW-0472">Membrane</keyword>
<dbReference type="EMBL" id="FXUF01000002">
    <property type="protein sequence ID" value="SMP43977.1"/>
    <property type="molecule type" value="Genomic_DNA"/>
</dbReference>
<feature type="transmembrane region" description="Helical" evidence="1">
    <location>
        <begin position="54"/>
        <end position="73"/>
    </location>
</feature>
<keyword evidence="3" id="KW-1185">Reference proteome</keyword>
<organism evidence="2 3">
    <name type="scientific">Anoxynatronum buryatiense</name>
    <dbReference type="NCBI Taxonomy" id="489973"/>
    <lineage>
        <taxon>Bacteria</taxon>
        <taxon>Bacillati</taxon>
        <taxon>Bacillota</taxon>
        <taxon>Clostridia</taxon>
        <taxon>Eubacteriales</taxon>
        <taxon>Clostridiaceae</taxon>
        <taxon>Anoxynatronum</taxon>
    </lineage>
</organism>
<feature type="transmembrane region" description="Helical" evidence="1">
    <location>
        <begin position="210"/>
        <end position="229"/>
    </location>
</feature>
<dbReference type="Pfam" id="PF06966">
    <property type="entry name" value="DUF1295"/>
    <property type="match status" value="1"/>
</dbReference>
<evidence type="ECO:0000313" key="2">
    <source>
        <dbReference type="EMBL" id="SMP43977.1"/>
    </source>
</evidence>
<dbReference type="Gene3D" id="1.20.120.1630">
    <property type="match status" value="1"/>
</dbReference>
<dbReference type="AlphaFoldDB" id="A0AA45WTR8"/>
<feature type="transmembrane region" description="Helical" evidence="1">
    <location>
        <begin position="6"/>
        <end position="24"/>
    </location>
</feature>
<gene>
    <name evidence="2" type="ORF">SAMN06296020_102117</name>
</gene>
<keyword evidence="1" id="KW-1133">Transmembrane helix</keyword>
<name>A0AA45WTR8_9CLOT</name>